<evidence type="ECO:0000256" key="1">
    <source>
        <dbReference type="SAM" id="MobiDB-lite"/>
    </source>
</evidence>
<proteinExistence type="predicted"/>
<reference evidence="3 4" key="1">
    <citation type="journal article" date="2019" name="Emerg. Microbes Infect.">
        <title>Comprehensive subspecies identification of 175 nontuberculous mycobacteria species based on 7547 genomic profiles.</title>
        <authorList>
            <person name="Matsumoto Y."/>
            <person name="Kinjo T."/>
            <person name="Motooka D."/>
            <person name="Nabeya D."/>
            <person name="Jung N."/>
            <person name="Uechi K."/>
            <person name="Horii T."/>
            <person name="Iida T."/>
            <person name="Fujita J."/>
            <person name="Nakamura S."/>
        </authorList>
    </citation>
    <scope>NUCLEOTIDE SEQUENCE [LARGE SCALE GENOMIC DNA]</scope>
    <source>
        <strain evidence="3 4">JCM 17322</strain>
    </source>
</reference>
<accession>A0A7I9XX45</accession>
<dbReference type="Gene3D" id="1.20.1290.10">
    <property type="entry name" value="AhpD-like"/>
    <property type="match status" value="1"/>
</dbReference>
<feature type="region of interest" description="Disordered" evidence="1">
    <location>
        <begin position="119"/>
        <end position="143"/>
    </location>
</feature>
<sequence length="143" mass="16038">MDELRRKGLEKMNEVYAWDMPDMPGEYFALTVEHLFGRIWTRPGLSMRDRRMAVIAVLTAQGQEDLLEVQVNAVLHNEELSLDELRELAVFITHYVGFPLGSRLNSAIERVAAKRKKAAENGVPADKKSNVAEVLAKESGQSG</sequence>
<dbReference type="SUPFAM" id="SSF69118">
    <property type="entry name" value="AhpD-like"/>
    <property type="match status" value="1"/>
</dbReference>
<dbReference type="EMBL" id="BLKW01000002">
    <property type="protein sequence ID" value="GFG74356.1"/>
    <property type="molecule type" value="Genomic_DNA"/>
</dbReference>
<dbReference type="RefSeq" id="WP_163756055.1">
    <property type="nucleotide sequence ID" value="NZ_BLKW01000002.1"/>
</dbReference>
<dbReference type="GO" id="GO:0051920">
    <property type="term" value="F:peroxiredoxin activity"/>
    <property type="evidence" value="ECO:0007669"/>
    <property type="project" value="InterPro"/>
</dbReference>
<name>A0A7I9XX45_9MYCO</name>
<dbReference type="InterPro" id="IPR052512">
    <property type="entry name" value="4CMD/NDH-1_regulator"/>
</dbReference>
<dbReference type="Proteomes" id="UP000465361">
    <property type="component" value="Unassembled WGS sequence"/>
</dbReference>
<dbReference type="Pfam" id="PF02627">
    <property type="entry name" value="CMD"/>
    <property type="match status" value="1"/>
</dbReference>
<dbReference type="AlphaFoldDB" id="A0A7I9XX45"/>
<dbReference type="PANTHER" id="PTHR33570:SF2">
    <property type="entry name" value="CARBOXYMUCONOLACTONE DECARBOXYLASE-LIKE DOMAIN-CONTAINING PROTEIN"/>
    <property type="match status" value="1"/>
</dbReference>
<dbReference type="InterPro" id="IPR003779">
    <property type="entry name" value="CMD-like"/>
</dbReference>
<keyword evidence="4" id="KW-1185">Reference proteome</keyword>
<protein>
    <submittedName>
        <fullName evidence="3">4-carboxymuconolactone decarboxylase</fullName>
    </submittedName>
</protein>
<evidence type="ECO:0000313" key="3">
    <source>
        <dbReference type="EMBL" id="GFG74356.1"/>
    </source>
</evidence>
<comment type="caution">
    <text evidence="3">The sequence shown here is derived from an EMBL/GenBank/DDBJ whole genome shotgun (WGS) entry which is preliminary data.</text>
</comment>
<organism evidence="3 4">
    <name type="scientific">Mycobacterium botniense</name>
    <dbReference type="NCBI Taxonomy" id="84962"/>
    <lineage>
        <taxon>Bacteria</taxon>
        <taxon>Bacillati</taxon>
        <taxon>Actinomycetota</taxon>
        <taxon>Actinomycetes</taxon>
        <taxon>Mycobacteriales</taxon>
        <taxon>Mycobacteriaceae</taxon>
        <taxon>Mycobacterium</taxon>
    </lineage>
</organism>
<dbReference type="PANTHER" id="PTHR33570">
    <property type="entry name" value="4-CARBOXYMUCONOLACTONE DECARBOXYLASE FAMILY PROTEIN"/>
    <property type="match status" value="1"/>
</dbReference>
<dbReference type="InterPro" id="IPR029032">
    <property type="entry name" value="AhpD-like"/>
</dbReference>
<gene>
    <name evidence="3" type="ORF">MBOT_17210</name>
</gene>
<evidence type="ECO:0000259" key="2">
    <source>
        <dbReference type="Pfam" id="PF02627"/>
    </source>
</evidence>
<evidence type="ECO:0000313" key="4">
    <source>
        <dbReference type="Proteomes" id="UP000465361"/>
    </source>
</evidence>
<feature type="domain" description="Carboxymuconolactone decarboxylase-like" evidence="2">
    <location>
        <begin position="26"/>
        <end position="99"/>
    </location>
</feature>